<dbReference type="InterPro" id="IPR051717">
    <property type="entry name" value="MFS_MFSD6"/>
</dbReference>
<dbReference type="PANTHER" id="PTHR16172">
    <property type="entry name" value="MAJOR FACILITATOR SUPERFAMILY DOMAIN-CONTAINING PROTEIN 6-LIKE"/>
    <property type="match status" value="1"/>
</dbReference>
<sequence length="303" mass="33715">MNICCGMDSIHIRFFTKEKGFGFCFAICWSHCKDRIKLSATSFATIMVFQQFLFVFTKPTIECKAKNTNSSVRTKRVDGITNVYDYPLFNSWKCSQSEKTLKDSCAILIHNCIICCSRDKDCSYTPLADASQLVTPSKISDFETYQFWICALVFVLLNACENAIFTLSNTACCESIKKNGADFGKQRLWGAVGWGLLAPLVGCLEIIQDPWLVLLLNGCTELPTVYFYTSIATYAKKSAKPGTETTTQAVVFATYDGLGAGIGNIVAGLGFDYLGAQQTFFYSSIFFFLLCNSQCLLHTFPTE</sequence>
<evidence type="ECO:0000256" key="4">
    <source>
        <dbReference type="ARBA" id="ARBA00022989"/>
    </source>
</evidence>
<evidence type="ECO:0000256" key="1">
    <source>
        <dbReference type="ARBA" id="ARBA00004141"/>
    </source>
</evidence>
<feature type="transmembrane region" description="Helical" evidence="6">
    <location>
        <begin position="188"/>
        <end position="207"/>
    </location>
</feature>
<dbReference type="EMBL" id="BPLR01018122">
    <property type="protein sequence ID" value="GIY97134.1"/>
    <property type="molecule type" value="Genomic_DNA"/>
</dbReference>
<evidence type="ECO:0000313" key="9">
    <source>
        <dbReference type="Proteomes" id="UP001054945"/>
    </source>
</evidence>
<feature type="domain" description="Major facilitator superfamily associated" evidence="7">
    <location>
        <begin position="206"/>
        <end position="281"/>
    </location>
</feature>
<comment type="subcellular location">
    <subcellularLocation>
        <location evidence="1">Membrane</location>
        <topology evidence="1">Multi-pass membrane protein</topology>
    </subcellularLocation>
</comment>
<evidence type="ECO:0000259" key="7">
    <source>
        <dbReference type="Pfam" id="PF12832"/>
    </source>
</evidence>
<dbReference type="InterPro" id="IPR036259">
    <property type="entry name" value="MFS_trans_sf"/>
</dbReference>
<dbReference type="Pfam" id="PF12832">
    <property type="entry name" value="MFS_1_like"/>
    <property type="match status" value="2"/>
</dbReference>
<dbReference type="SUPFAM" id="SSF103473">
    <property type="entry name" value="MFS general substrate transporter"/>
    <property type="match status" value="1"/>
</dbReference>
<feature type="transmembrane region" description="Helical" evidence="6">
    <location>
        <begin position="280"/>
        <end position="300"/>
    </location>
</feature>
<keyword evidence="5 6" id="KW-0472">Membrane</keyword>
<keyword evidence="3 6" id="KW-0812">Transmembrane</keyword>
<evidence type="ECO:0000313" key="8">
    <source>
        <dbReference type="EMBL" id="GIY97134.1"/>
    </source>
</evidence>
<evidence type="ECO:0000256" key="6">
    <source>
        <dbReference type="SAM" id="Phobius"/>
    </source>
</evidence>
<protein>
    <submittedName>
        <fullName evidence="8">Major facilitator superfamily domain-containing protein 6</fullName>
    </submittedName>
</protein>
<gene>
    <name evidence="8" type="primary">MFSD6_6</name>
    <name evidence="8" type="ORF">CEXT_430901</name>
</gene>
<keyword evidence="9" id="KW-1185">Reference proteome</keyword>
<feature type="transmembrane region" description="Helical" evidence="6">
    <location>
        <begin position="145"/>
        <end position="167"/>
    </location>
</feature>
<keyword evidence="4 6" id="KW-1133">Transmembrane helix</keyword>
<dbReference type="AlphaFoldDB" id="A0AAV4XQX7"/>
<name>A0AAV4XQX7_CAEEX</name>
<evidence type="ECO:0000256" key="3">
    <source>
        <dbReference type="ARBA" id="ARBA00022692"/>
    </source>
</evidence>
<dbReference type="Proteomes" id="UP001054945">
    <property type="component" value="Unassembled WGS sequence"/>
</dbReference>
<accession>A0AAV4XQX7</accession>
<dbReference type="Gene3D" id="1.20.1250.20">
    <property type="entry name" value="MFS general substrate transporter like domains"/>
    <property type="match status" value="1"/>
</dbReference>
<comment type="similarity">
    <text evidence="2">Belongs to the major facilitator superfamily. MFSD6 family.</text>
</comment>
<dbReference type="GO" id="GO:0016020">
    <property type="term" value="C:membrane"/>
    <property type="evidence" value="ECO:0007669"/>
    <property type="project" value="UniProtKB-SubCell"/>
</dbReference>
<reference evidence="8 9" key="1">
    <citation type="submission" date="2021-06" db="EMBL/GenBank/DDBJ databases">
        <title>Caerostris extrusa draft genome.</title>
        <authorList>
            <person name="Kono N."/>
            <person name="Arakawa K."/>
        </authorList>
    </citation>
    <scope>NUCLEOTIDE SEQUENCE [LARGE SCALE GENOMIC DNA]</scope>
</reference>
<proteinExistence type="inferred from homology"/>
<evidence type="ECO:0000256" key="2">
    <source>
        <dbReference type="ARBA" id="ARBA00005241"/>
    </source>
</evidence>
<evidence type="ECO:0000256" key="5">
    <source>
        <dbReference type="ARBA" id="ARBA00023136"/>
    </source>
</evidence>
<dbReference type="PANTHER" id="PTHR16172:SF30">
    <property type="entry name" value="SUGAR BABY, ISOFORM C"/>
    <property type="match status" value="1"/>
</dbReference>
<comment type="caution">
    <text evidence="8">The sequence shown here is derived from an EMBL/GenBank/DDBJ whole genome shotgun (WGS) entry which is preliminary data.</text>
</comment>
<organism evidence="8 9">
    <name type="scientific">Caerostris extrusa</name>
    <name type="common">Bark spider</name>
    <name type="synonym">Caerostris bankana</name>
    <dbReference type="NCBI Taxonomy" id="172846"/>
    <lineage>
        <taxon>Eukaryota</taxon>
        <taxon>Metazoa</taxon>
        <taxon>Ecdysozoa</taxon>
        <taxon>Arthropoda</taxon>
        <taxon>Chelicerata</taxon>
        <taxon>Arachnida</taxon>
        <taxon>Araneae</taxon>
        <taxon>Araneomorphae</taxon>
        <taxon>Entelegynae</taxon>
        <taxon>Araneoidea</taxon>
        <taxon>Araneidae</taxon>
        <taxon>Caerostris</taxon>
    </lineage>
</organism>
<dbReference type="InterPro" id="IPR024989">
    <property type="entry name" value="MFS_assoc_dom"/>
</dbReference>
<feature type="domain" description="Major facilitator superfamily associated" evidence="7">
    <location>
        <begin position="56"/>
        <end position="203"/>
    </location>
</feature>